<accession>A0A0A8Z339</accession>
<dbReference type="EMBL" id="GBRH01268623">
    <property type="protein sequence ID" value="JAD29272.1"/>
    <property type="molecule type" value="Transcribed_RNA"/>
</dbReference>
<proteinExistence type="predicted"/>
<sequence length="22" mass="2364">MVLEAGVPMADVVYVPAMEKIT</sequence>
<reference evidence="1" key="1">
    <citation type="submission" date="2014-09" db="EMBL/GenBank/DDBJ databases">
        <authorList>
            <person name="Magalhaes I.L.F."/>
            <person name="Oliveira U."/>
            <person name="Santos F.R."/>
            <person name="Vidigal T.H.D.A."/>
            <person name="Brescovit A.D."/>
            <person name="Santos A.J."/>
        </authorList>
    </citation>
    <scope>NUCLEOTIDE SEQUENCE</scope>
    <source>
        <tissue evidence="1">Shoot tissue taken approximately 20 cm above the soil surface</tissue>
    </source>
</reference>
<protein>
    <submittedName>
        <fullName evidence="1">Uncharacterized protein</fullName>
    </submittedName>
</protein>
<organism evidence="1">
    <name type="scientific">Arundo donax</name>
    <name type="common">Giant reed</name>
    <name type="synonym">Donax arundinaceus</name>
    <dbReference type="NCBI Taxonomy" id="35708"/>
    <lineage>
        <taxon>Eukaryota</taxon>
        <taxon>Viridiplantae</taxon>
        <taxon>Streptophyta</taxon>
        <taxon>Embryophyta</taxon>
        <taxon>Tracheophyta</taxon>
        <taxon>Spermatophyta</taxon>
        <taxon>Magnoliopsida</taxon>
        <taxon>Liliopsida</taxon>
        <taxon>Poales</taxon>
        <taxon>Poaceae</taxon>
        <taxon>PACMAD clade</taxon>
        <taxon>Arundinoideae</taxon>
        <taxon>Arundineae</taxon>
        <taxon>Arundo</taxon>
    </lineage>
</organism>
<dbReference type="AlphaFoldDB" id="A0A0A8Z339"/>
<evidence type="ECO:0000313" key="1">
    <source>
        <dbReference type="EMBL" id="JAD29272.1"/>
    </source>
</evidence>
<reference evidence="1" key="2">
    <citation type="journal article" date="2015" name="Data Brief">
        <title>Shoot transcriptome of the giant reed, Arundo donax.</title>
        <authorList>
            <person name="Barrero R.A."/>
            <person name="Guerrero F.D."/>
            <person name="Moolhuijzen P."/>
            <person name="Goolsby J.A."/>
            <person name="Tidwell J."/>
            <person name="Bellgard S.E."/>
            <person name="Bellgard M.I."/>
        </authorList>
    </citation>
    <scope>NUCLEOTIDE SEQUENCE</scope>
    <source>
        <tissue evidence="1">Shoot tissue taken approximately 20 cm above the soil surface</tissue>
    </source>
</reference>
<name>A0A0A8Z339_ARUDO</name>